<proteinExistence type="predicted"/>
<accession>A0AAJ2NL79</accession>
<name>A0AAJ2NL79_ALKPS</name>
<dbReference type="EMBL" id="JAWJAY010000001">
    <property type="protein sequence ID" value="MDV2885126.1"/>
    <property type="molecule type" value="Genomic_DNA"/>
</dbReference>
<sequence length="103" mass="12372">MAFGITRTELREWKDRAKQNEISFLTHFWIDDRFPGCTSVTKVACADIEKLVSWGRNYGLKREWLHWHDDYPHFDLLGETQYRILKQEGLLSQLSRFRVLDKL</sequence>
<organism evidence="1 2">
    <name type="scientific">Alkalihalophilus pseudofirmus</name>
    <name type="common">Bacillus pseudofirmus</name>
    <dbReference type="NCBI Taxonomy" id="79885"/>
    <lineage>
        <taxon>Bacteria</taxon>
        <taxon>Bacillati</taxon>
        <taxon>Bacillota</taxon>
        <taxon>Bacilli</taxon>
        <taxon>Bacillales</taxon>
        <taxon>Bacillaceae</taxon>
        <taxon>Alkalihalophilus</taxon>
    </lineage>
</organism>
<dbReference type="AlphaFoldDB" id="A0AAJ2NL79"/>
<comment type="caution">
    <text evidence="1">The sequence shown here is derived from an EMBL/GenBank/DDBJ whole genome shotgun (WGS) entry which is preliminary data.</text>
</comment>
<evidence type="ECO:0000313" key="1">
    <source>
        <dbReference type="EMBL" id="MDV2885126.1"/>
    </source>
</evidence>
<evidence type="ECO:0008006" key="3">
    <source>
        <dbReference type="Google" id="ProtNLM"/>
    </source>
</evidence>
<reference evidence="1" key="1">
    <citation type="submission" date="2023-10" db="EMBL/GenBank/DDBJ databases">
        <title>Screening of Alkalihalophilus pseudofirmusBZ-TG-HK211 and Its Alleviation of Salt Stress on Rapeseed Growth.</title>
        <authorList>
            <person name="Zhao B."/>
            <person name="Guo T."/>
        </authorList>
    </citation>
    <scope>NUCLEOTIDE SEQUENCE</scope>
    <source>
        <strain evidence="1">BZ-TG-HK211</strain>
    </source>
</reference>
<dbReference type="RefSeq" id="WP_012959240.1">
    <property type="nucleotide sequence ID" value="NZ_CP117835.1"/>
</dbReference>
<gene>
    <name evidence="1" type="ORF">RYX45_08025</name>
</gene>
<protein>
    <recommendedName>
        <fullName evidence="3">YneQ</fullName>
    </recommendedName>
</protein>
<evidence type="ECO:0000313" key="2">
    <source>
        <dbReference type="Proteomes" id="UP001285636"/>
    </source>
</evidence>
<dbReference type="Proteomes" id="UP001285636">
    <property type="component" value="Unassembled WGS sequence"/>
</dbReference>